<dbReference type="PANTHER" id="PTHR10174">
    <property type="entry name" value="ALPHA-TOCOPHEROL TRANSFER PROTEIN-RELATED"/>
    <property type="match status" value="1"/>
</dbReference>
<proteinExistence type="predicted"/>
<dbReference type="OrthoDB" id="1434354at2759"/>
<accession>A0A1E1WEX8</accession>
<dbReference type="GO" id="GO:1902936">
    <property type="term" value="F:phosphatidylinositol bisphosphate binding"/>
    <property type="evidence" value="ECO:0007669"/>
    <property type="project" value="TreeGrafter"/>
</dbReference>
<organism evidence="1">
    <name type="scientific">Pectinophora gossypiella</name>
    <name type="common">Cotton pink bollworm</name>
    <name type="synonym">Depressaria gossypiella</name>
    <dbReference type="NCBI Taxonomy" id="13191"/>
    <lineage>
        <taxon>Eukaryota</taxon>
        <taxon>Metazoa</taxon>
        <taxon>Ecdysozoa</taxon>
        <taxon>Arthropoda</taxon>
        <taxon>Hexapoda</taxon>
        <taxon>Insecta</taxon>
        <taxon>Pterygota</taxon>
        <taxon>Neoptera</taxon>
        <taxon>Endopterygota</taxon>
        <taxon>Lepidoptera</taxon>
        <taxon>Glossata</taxon>
        <taxon>Ditrysia</taxon>
        <taxon>Gelechioidea</taxon>
        <taxon>Gelechiidae</taxon>
        <taxon>Apatetrinae</taxon>
        <taxon>Pectinophora</taxon>
    </lineage>
</organism>
<evidence type="ECO:0008006" key="2">
    <source>
        <dbReference type="Google" id="ProtNLM"/>
    </source>
</evidence>
<dbReference type="GO" id="GO:0016020">
    <property type="term" value="C:membrane"/>
    <property type="evidence" value="ECO:0007669"/>
    <property type="project" value="TreeGrafter"/>
</dbReference>
<dbReference type="InterPro" id="IPR036865">
    <property type="entry name" value="CRAL-TRIO_dom_sf"/>
</dbReference>
<protein>
    <recommendedName>
        <fullName evidence="2">CRAL/TRIO N-terminal domain-containing protein</fullName>
    </recommendedName>
</protein>
<dbReference type="InterPro" id="IPR036273">
    <property type="entry name" value="CRAL/TRIO_N_dom_sf"/>
</dbReference>
<dbReference type="PANTHER" id="PTHR10174:SF224">
    <property type="entry name" value="RETINOL-BINDING PROTEIN PINTA"/>
    <property type="match status" value="1"/>
</dbReference>
<dbReference type="Gene3D" id="3.40.525.10">
    <property type="entry name" value="CRAL-TRIO lipid binding domain"/>
    <property type="match status" value="1"/>
</dbReference>
<name>A0A1E1WEX8_PECGO</name>
<sequence>MTDCKSPEDMKQLVTKMREWLNSQPHLPKDVDDRILERFVHSCYFNLEKAQTAADLFFTIRGASPELLSNRDPTSPAMVKALKIVLLFKLIFIFIKYLRQSNYKPFNAECTFLKV</sequence>
<evidence type="ECO:0000313" key="1">
    <source>
        <dbReference type="EMBL" id="JAT85477.1"/>
    </source>
</evidence>
<gene>
    <name evidence="1" type="ORF">g.14129</name>
</gene>
<dbReference type="AlphaFoldDB" id="A0A1E1WEX8"/>
<reference evidence="1" key="1">
    <citation type="submission" date="2015-09" db="EMBL/GenBank/DDBJ databases">
        <title>De novo assembly of Pectinophora gossypiella (Pink Bollworm) gut transcriptome.</title>
        <authorList>
            <person name="Tassone E.E."/>
        </authorList>
    </citation>
    <scope>NUCLEOTIDE SEQUENCE</scope>
</reference>
<dbReference type="EMBL" id="GDQN01005577">
    <property type="protein sequence ID" value="JAT85477.1"/>
    <property type="molecule type" value="Transcribed_RNA"/>
</dbReference>
<dbReference type="SUPFAM" id="SSF46938">
    <property type="entry name" value="CRAL/TRIO N-terminal domain"/>
    <property type="match status" value="1"/>
</dbReference>